<reference evidence="1" key="1">
    <citation type="submission" date="2024-07" db="EMBL/GenBank/DDBJ databases">
        <title>Complete genome sequence of Verrucomicrobiaceae bacterium NT6N.</title>
        <authorList>
            <person name="Huang C."/>
            <person name="Takami H."/>
            <person name="Hamasaki K."/>
        </authorList>
    </citation>
    <scope>NUCLEOTIDE SEQUENCE</scope>
    <source>
        <strain evidence="1">NT6N</strain>
    </source>
</reference>
<name>A0AAT9FMS8_9BACT</name>
<proteinExistence type="predicted"/>
<dbReference type="AlphaFoldDB" id="A0AAT9FMS8"/>
<protein>
    <recommendedName>
        <fullName evidence="2">SMI1/KNR4 family protein</fullName>
    </recommendedName>
</protein>
<accession>A0AAT9FMS8</accession>
<organism evidence="1">
    <name type="scientific">Oceaniferula spumae</name>
    <dbReference type="NCBI Taxonomy" id="2979115"/>
    <lineage>
        <taxon>Bacteria</taxon>
        <taxon>Pseudomonadati</taxon>
        <taxon>Verrucomicrobiota</taxon>
        <taxon>Verrucomicrobiia</taxon>
        <taxon>Verrucomicrobiales</taxon>
        <taxon>Verrucomicrobiaceae</taxon>
        <taxon>Oceaniferula</taxon>
    </lineage>
</organism>
<dbReference type="KEGG" id="osu:NT6N_24720"/>
<dbReference type="EMBL" id="AP026866">
    <property type="protein sequence ID" value="BDS07432.1"/>
    <property type="molecule type" value="Genomic_DNA"/>
</dbReference>
<evidence type="ECO:0008006" key="2">
    <source>
        <dbReference type="Google" id="ProtNLM"/>
    </source>
</evidence>
<sequence>MDANLFYTARLSSTFANNKDMPDNVECFDFGGKTFSDVIAKLGPQVDWGPDGEEPNEPWTDSPAFSAWLHSKKFSPAEIEYLLDTIPRVDLALNHGPLFGVARFINENSDDHKILEAGFVIVASGCNGDFIVVDRTDGRTGWLPMAMIWDMEAAEVSSHFVATNQNLAEFITHSEDQWLDVPKDWYDAKIRI</sequence>
<evidence type="ECO:0000313" key="1">
    <source>
        <dbReference type="EMBL" id="BDS07432.1"/>
    </source>
</evidence>
<gene>
    <name evidence="1" type="ORF">NT6N_24720</name>
</gene>